<comment type="caution">
    <text evidence="4">The sequence shown here is derived from an EMBL/GenBank/DDBJ whole genome shotgun (WGS) entry which is preliminary data.</text>
</comment>
<dbReference type="PANTHER" id="PTHR10281">
    <property type="entry name" value="MEMBRANE-ASSOCIATED PROGESTERONE RECEPTOR COMPONENT-RELATED"/>
    <property type="match status" value="1"/>
</dbReference>
<dbReference type="InterPro" id="IPR036400">
    <property type="entry name" value="Cyt_B5-like_heme/steroid_sf"/>
</dbReference>
<comment type="similarity">
    <text evidence="1">Belongs to the cytochrome b5 family. MAPR subfamily.</text>
</comment>
<keyword evidence="2" id="KW-0812">Transmembrane</keyword>
<sequence length="187" mass="20584">MADRKITSSSKASVQKPSSPKGVSLYQILVSFTVVVCAIFATSYIITDTFDFGGQTAVVRKLLRTHFPAKEIVLTPEMLAKYDGSDPSLPIYIAIKGIIYDVTEGRSYYGKKGSYEFFAGKDATRAYITGCFQADLTHDLRGLSDAQIESLSTWTDFYGKHDKYFQVGRVDNPPIDPASPVPEPCEG</sequence>
<feature type="domain" description="Cytochrome b5 heme-binding" evidence="3">
    <location>
        <begin position="74"/>
        <end position="171"/>
    </location>
</feature>
<accession>A0ABQ8F1B1</accession>
<dbReference type="EMBL" id="JAFCIX010000435">
    <property type="protein sequence ID" value="KAH6590282.1"/>
    <property type="molecule type" value="Genomic_DNA"/>
</dbReference>
<organism evidence="4 5">
    <name type="scientific">Batrachochytrium salamandrivorans</name>
    <dbReference type="NCBI Taxonomy" id="1357716"/>
    <lineage>
        <taxon>Eukaryota</taxon>
        <taxon>Fungi</taxon>
        <taxon>Fungi incertae sedis</taxon>
        <taxon>Chytridiomycota</taxon>
        <taxon>Chytridiomycota incertae sedis</taxon>
        <taxon>Chytridiomycetes</taxon>
        <taxon>Rhizophydiales</taxon>
        <taxon>Rhizophydiales incertae sedis</taxon>
        <taxon>Batrachochytrium</taxon>
    </lineage>
</organism>
<keyword evidence="2" id="KW-1133">Transmembrane helix</keyword>
<gene>
    <name evidence="4" type="ORF">BASA50_009542</name>
</gene>
<evidence type="ECO:0000256" key="1">
    <source>
        <dbReference type="ARBA" id="ARBA00038357"/>
    </source>
</evidence>
<evidence type="ECO:0000259" key="3">
    <source>
        <dbReference type="SMART" id="SM01117"/>
    </source>
</evidence>
<name>A0ABQ8F1B1_9FUNG</name>
<dbReference type="SMART" id="SM01117">
    <property type="entry name" value="Cyt-b5"/>
    <property type="match status" value="1"/>
</dbReference>
<proteinExistence type="inferred from homology"/>
<dbReference type="Gene3D" id="3.10.120.10">
    <property type="entry name" value="Cytochrome b5-like heme/steroid binding domain"/>
    <property type="match status" value="1"/>
</dbReference>
<dbReference type="Pfam" id="PF00173">
    <property type="entry name" value="Cyt-b5"/>
    <property type="match status" value="1"/>
</dbReference>
<dbReference type="Proteomes" id="UP001648503">
    <property type="component" value="Unassembled WGS sequence"/>
</dbReference>
<dbReference type="SUPFAM" id="SSF55856">
    <property type="entry name" value="Cytochrome b5-like heme/steroid binding domain"/>
    <property type="match status" value="1"/>
</dbReference>
<evidence type="ECO:0000313" key="4">
    <source>
        <dbReference type="EMBL" id="KAH6590282.1"/>
    </source>
</evidence>
<feature type="transmembrane region" description="Helical" evidence="2">
    <location>
        <begin position="25"/>
        <end position="46"/>
    </location>
</feature>
<keyword evidence="2" id="KW-0472">Membrane</keyword>
<keyword evidence="5" id="KW-1185">Reference proteome</keyword>
<dbReference type="InterPro" id="IPR001199">
    <property type="entry name" value="Cyt_B5-like_heme/steroid-bd"/>
</dbReference>
<evidence type="ECO:0000256" key="2">
    <source>
        <dbReference type="SAM" id="Phobius"/>
    </source>
</evidence>
<dbReference type="PANTHER" id="PTHR10281:SF76">
    <property type="entry name" value="CALCUTTA CUP-RELATED"/>
    <property type="match status" value="1"/>
</dbReference>
<dbReference type="InterPro" id="IPR050577">
    <property type="entry name" value="MAPR/NEUFC/NENF-like"/>
</dbReference>
<protein>
    <recommendedName>
        <fullName evidence="3">Cytochrome b5 heme-binding domain-containing protein</fullName>
    </recommendedName>
</protein>
<evidence type="ECO:0000313" key="5">
    <source>
        <dbReference type="Proteomes" id="UP001648503"/>
    </source>
</evidence>
<reference evidence="4 5" key="1">
    <citation type="submission" date="2021-02" db="EMBL/GenBank/DDBJ databases">
        <title>Variation within the Batrachochytrium salamandrivorans European outbreak.</title>
        <authorList>
            <person name="Kelly M."/>
            <person name="Pasmans F."/>
            <person name="Shea T.P."/>
            <person name="Munoz J.F."/>
            <person name="Carranza S."/>
            <person name="Cuomo C.A."/>
            <person name="Martel A."/>
        </authorList>
    </citation>
    <scope>NUCLEOTIDE SEQUENCE [LARGE SCALE GENOMIC DNA]</scope>
    <source>
        <strain evidence="4 5">AMFP18/2</strain>
    </source>
</reference>